<dbReference type="EMBL" id="LBMM01022619">
    <property type="protein sequence ID" value="KMQ82858.1"/>
    <property type="molecule type" value="Genomic_DNA"/>
</dbReference>
<dbReference type="InterPro" id="IPR001878">
    <property type="entry name" value="Znf_CCHC"/>
</dbReference>
<evidence type="ECO:0000313" key="4">
    <source>
        <dbReference type="EMBL" id="KMQ82858.1"/>
    </source>
</evidence>
<keyword evidence="1" id="KW-0863">Zinc-finger</keyword>
<dbReference type="InterPro" id="IPR005312">
    <property type="entry name" value="DUF1759"/>
</dbReference>
<dbReference type="AlphaFoldDB" id="A0A0J7JXD6"/>
<dbReference type="Pfam" id="PF03564">
    <property type="entry name" value="DUF1759"/>
    <property type="match status" value="1"/>
</dbReference>
<reference evidence="4 5" key="1">
    <citation type="submission" date="2015-04" db="EMBL/GenBank/DDBJ databases">
        <title>Lasius niger genome sequencing.</title>
        <authorList>
            <person name="Konorov E.A."/>
            <person name="Nikitin M.A."/>
            <person name="Kirill M.V."/>
            <person name="Chang P."/>
        </authorList>
    </citation>
    <scope>NUCLEOTIDE SEQUENCE [LARGE SCALE GENOMIC DNA]</scope>
    <source>
        <tissue evidence="4">Whole</tissue>
    </source>
</reference>
<evidence type="ECO:0000256" key="2">
    <source>
        <dbReference type="SAM" id="MobiDB-lite"/>
    </source>
</evidence>
<dbReference type="Gene3D" id="4.10.60.10">
    <property type="entry name" value="Zinc finger, CCHC-type"/>
    <property type="match status" value="1"/>
</dbReference>
<feature type="region of interest" description="Disordered" evidence="2">
    <location>
        <begin position="173"/>
        <end position="208"/>
    </location>
</feature>
<keyword evidence="5" id="KW-1185">Reference proteome</keyword>
<dbReference type="GO" id="GO:0008270">
    <property type="term" value="F:zinc ion binding"/>
    <property type="evidence" value="ECO:0007669"/>
    <property type="project" value="UniProtKB-KW"/>
</dbReference>
<protein>
    <recommendedName>
        <fullName evidence="3">CCHC-type domain-containing protein</fullName>
    </recommendedName>
</protein>
<dbReference type="PaxDb" id="67767-A0A0J7JXD6"/>
<evidence type="ECO:0000256" key="1">
    <source>
        <dbReference type="PROSITE-ProRule" id="PRU00047"/>
    </source>
</evidence>
<dbReference type="PROSITE" id="PS50158">
    <property type="entry name" value="ZF_CCHC"/>
    <property type="match status" value="1"/>
</dbReference>
<dbReference type="InterPro" id="IPR036875">
    <property type="entry name" value="Znf_CCHC_sf"/>
</dbReference>
<dbReference type="SUPFAM" id="SSF57756">
    <property type="entry name" value="Retrovirus zinc finger-like domains"/>
    <property type="match status" value="1"/>
</dbReference>
<dbReference type="OrthoDB" id="7444419at2759"/>
<proteinExistence type="predicted"/>
<sequence length="236" mass="27566">MVSGVAEETIQGLEIKGSNLKVAIELLERRFGNDEKIKTIHIKNLMELQKVTDSNHLSEIRKLISNMNLNLRSLQNLQVETDSDILMPLMKEKFPEELQLLYDRKRDGDDESIEDMLEYFEKEVQLRENLKIDKPLNPEAKKFIPKNFRSGARPWMQRFPRRQHQFMPRYQGSLPQQRSPGVPIPNRLQQPNFGSRPRFPQAQATGSSTHVPTTIRCYNCNQLGHFKKNCPRLNQQ</sequence>
<evidence type="ECO:0000259" key="3">
    <source>
        <dbReference type="PROSITE" id="PS50158"/>
    </source>
</evidence>
<accession>A0A0J7JXD6</accession>
<feature type="domain" description="CCHC-type" evidence="3">
    <location>
        <begin position="216"/>
        <end position="232"/>
    </location>
</feature>
<keyword evidence="1" id="KW-0479">Metal-binding</keyword>
<name>A0A0J7JXD6_LASNI</name>
<comment type="caution">
    <text evidence="4">The sequence shown here is derived from an EMBL/GenBank/DDBJ whole genome shotgun (WGS) entry which is preliminary data.</text>
</comment>
<dbReference type="Proteomes" id="UP000036403">
    <property type="component" value="Unassembled WGS sequence"/>
</dbReference>
<dbReference type="GO" id="GO:0003676">
    <property type="term" value="F:nucleic acid binding"/>
    <property type="evidence" value="ECO:0007669"/>
    <property type="project" value="InterPro"/>
</dbReference>
<keyword evidence="1" id="KW-0862">Zinc</keyword>
<organism evidence="4 5">
    <name type="scientific">Lasius niger</name>
    <name type="common">Black garden ant</name>
    <dbReference type="NCBI Taxonomy" id="67767"/>
    <lineage>
        <taxon>Eukaryota</taxon>
        <taxon>Metazoa</taxon>
        <taxon>Ecdysozoa</taxon>
        <taxon>Arthropoda</taxon>
        <taxon>Hexapoda</taxon>
        <taxon>Insecta</taxon>
        <taxon>Pterygota</taxon>
        <taxon>Neoptera</taxon>
        <taxon>Endopterygota</taxon>
        <taxon>Hymenoptera</taxon>
        <taxon>Apocrita</taxon>
        <taxon>Aculeata</taxon>
        <taxon>Formicoidea</taxon>
        <taxon>Formicidae</taxon>
        <taxon>Formicinae</taxon>
        <taxon>Lasius</taxon>
        <taxon>Lasius</taxon>
    </lineage>
</organism>
<dbReference type="SMART" id="SM00343">
    <property type="entry name" value="ZnF_C2HC"/>
    <property type="match status" value="1"/>
</dbReference>
<gene>
    <name evidence="4" type="ORF">RF55_21647</name>
</gene>
<dbReference type="Pfam" id="PF00098">
    <property type="entry name" value="zf-CCHC"/>
    <property type="match status" value="1"/>
</dbReference>
<evidence type="ECO:0000313" key="5">
    <source>
        <dbReference type="Proteomes" id="UP000036403"/>
    </source>
</evidence>